<dbReference type="InterPro" id="IPR031961">
    <property type="entry name" value="DUF4780"/>
</dbReference>
<feature type="compositionally biased region" description="Low complexity" evidence="1">
    <location>
        <begin position="432"/>
        <end position="453"/>
    </location>
</feature>
<feature type="region of interest" description="Disordered" evidence="1">
    <location>
        <begin position="75"/>
        <end position="96"/>
    </location>
</feature>
<accession>A0A8B8HGJ3</accession>
<dbReference type="Proteomes" id="UP001652626">
    <property type="component" value="Chromosome 27"/>
</dbReference>
<name>A0A8B8HGJ3_VANTA</name>
<evidence type="ECO:0000313" key="3">
    <source>
        <dbReference type="Proteomes" id="UP001652626"/>
    </source>
</evidence>
<feature type="compositionally biased region" description="Polar residues" evidence="1">
    <location>
        <begin position="81"/>
        <end position="91"/>
    </location>
</feature>
<dbReference type="RefSeq" id="XP_026483954.2">
    <property type="nucleotide sequence ID" value="XM_026628169.2"/>
</dbReference>
<feature type="compositionally biased region" description="Basic and acidic residues" evidence="1">
    <location>
        <begin position="560"/>
        <end position="574"/>
    </location>
</feature>
<feature type="domain" description="DUF4780" evidence="2">
    <location>
        <begin position="1216"/>
        <end position="1328"/>
    </location>
</feature>
<dbReference type="OrthoDB" id="7430688at2759"/>
<feature type="compositionally biased region" description="Basic and acidic residues" evidence="1">
    <location>
        <begin position="341"/>
        <end position="360"/>
    </location>
</feature>
<evidence type="ECO:0000256" key="1">
    <source>
        <dbReference type="SAM" id="MobiDB-lite"/>
    </source>
</evidence>
<feature type="compositionally biased region" description="Basic residues" evidence="1">
    <location>
        <begin position="679"/>
        <end position="691"/>
    </location>
</feature>
<feature type="compositionally biased region" description="Low complexity" evidence="1">
    <location>
        <begin position="776"/>
        <end position="786"/>
    </location>
</feature>
<feature type="domain" description="DUF4780" evidence="2">
    <location>
        <begin position="1396"/>
        <end position="1532"/>
    </location>
</feature>
<feature type="region of interest" description="Disordered" evidence="1">
    <location>
        <begin position="127"/>
        <end position="190"/>
    </location>
</feature>
<dbReference type="GeneID" id="113391994"/>
<feature type="compositionally biased region" description="Basic and acidic residues" evidence="1">
    <location>
        <begin position="616"/>
        <end position="646"/>
    </location>
</feature>
<dbReference type="OMA" id="NTHRHEV"/>
<proteinExistence type="predicted"/>
<feature type="compositionally biased region" description="Basic and acidic residues" evidence="1">
    <location>
        <begin position="319"/>
        <end position="332"/>
    </location>
</feature>
<dbReference type="Pfam" id="PF16012">
    <property type="entry name" value="DUF4780"/>
    <property type="match status" value="2"/>
</dbReference>
<feature type="compositionally biased region" description="Basic and acidic residues" evidence="1">
    <location>
        <begin position="1084"/>
        <end position="1098"/>
    </location>
</feature>
<feature type="region of interest" description="Disordered" evidence="1">
    <location>
        <begin position="1067"/>
        <end position="1106"/>
    </location>
</feature>
<keyword evidence="3" id="KW-1185">Reference proteome</keyword>
<feature type="compositionally biased region" description="Basic and acidic residues" evidence="1">
    <location>
        <begin position="669"/>
        <end position="678"/>
    </location>
</feature>
<gene>
    <name evidence="4" type="primary">LOC113391994</name>
</gene>
<feature type="compositionally biased region" description="Polar residues" evidence="1">
    <location>
        <begin position="127"/>
        <end position="165"/>
    </location>
</feature>
<feature type="region of interest" description="Disordered" evidence="1">
    <location>
        <begin position="306"/>
        <end position="760"/>
    </location>
</feature>
<protein>
    <submittedName>
        <fullName evidence="4">Uncharacterized protein LOC113391994 isoform X1</fullName>
    </submittedName>
</protein>
<feature type="region of interest" description="Disordered" evidence="1">
    <location>
        <begin position="900"/>
        <end position="944"/>
    </location>
</feature>
<reference evidence="4" key="1">
    <citation type="submission" date="2025-08" db="UniProtKB">
        <authorList>
            <consortium name="RefSeq"/>
        </authorList>
    </citation>
    <scope>IDENTIFICATION</scope>
    <source>
        <tissue evidence="4">Whole body</tissue>
    </source>
</reference>
<feature type="compositionally biased region" description="Basic residues" evidence="1">
    <location>
        <begin position="391"/>
        <end position="401"/>
    </location>
</feature>
<feature type="compositionally biased region" description="Basic and acidic residues" evidence="1">
    <location>
        <begin position="410"/>
        <end position="421"/>
    </location>
</feature>
<organism evidence="3 4">
    <name type="scientific">Vanessa tameamea</name>
    <name type="common">Kamehameha butterfly</name>
    <dbReference type="NCBI Taxonomy" id="334116"/>
    <lineage>
        <taxon>Eukaryota</taxon>
        <taxon>Metazoa</taxon>
        <taxon>Ecdysozoa</taxon>
        <taxon>Arthropoda</taxon>
        <taxon>Hexapoda</taxon>
        <taxon>Insecta</taxon>
        <taxon>Pterygota</taxon>
        <taxon>Neoptera</taxon>
        <taxon>Endopterygota</taxon>
        <taxon>Lepidoptera</taxon>
        <taxon>Glossata</taxon>
        <taxon>Ditrysia</taxon>
        <taxon>Papilionoidea</taxon>
        <taxon>Nymphalidae</taxon>
        <taxon>Nymphalinae</taxon>
        <taxon>Vanessa</taxon>
    </lineage>
</organism>
<sequence length="1587" mass="184925">MMITIHGLPVTTKYQDLKILIKQECNINDFILDCLVNENDGTKKVRVGLANDSEGNHIIKCLSGYRMSGNTLRLTPVGKSAPTNIPQQSSFDTRDNYQARNEYSSQGFNERNSNRLAETVRPTPWAVNNQWSSNQPVQTQLPNSYSYQQQPPINMSYGPQTNPPLKSQLESRDTVPTGRGPQETLSYGYNPKSNLISLGPKETYHQRNIPSTLREVPVASRPIQSSRYPTQNYEMQTEKPITIMKDNFQGPNQYNVSATYIHSQGSGNYPVQIQPSPWASQQQQKQFEKPSIVAYEKKLYDDRKYPQVNQIKSIPEVPSKSEDPYKGYDKSRQFSPPRRSYGRDTAPERRISPSDRDTSHPSRNILPGRRSPGRRISPPGRQPIYQDRRSPGRRPSPRRRSSPPNRAMHSSRDISPSERRISPSARHIAQTGRPVSPGRRLSPSRRISPPGRSIMVIERQISPHGRRFSPTGRQTPQIRQVSPGRKMSPIRKFSPSHRRISPQVKKEEYERGRRVSPPAHSPMDRRATSRPSPSRVVPRGIASHRQESPRRQGRYSPPRLHTDKTQDYQEDRRASNIKSVRPAYEPQTQASDEAIYSGGYRHNVREDVQYPVSRQDWQDREKAFPPKNIIEDRRDVSRLQKFDIQRASDQQRPIEQESKRSRSRTSRSPRRERSPLRDRYKRHSPSPRSPRRSWALEKRRSPEAHDPPPPPVWPGQGVREDYSHQNRSIIHDRQIEKHIPVWEPREKKRDDYPPADNRRDFEEEIRIRKEVEKWKPLPLSSPQESSSRLEDKNRIQKEYTRKDFEGHRDYIREGEIHKPHSDRVDKAYQRQDREVTRYKSDHERKDDIPRKREEYSGRIEEKKKEILEKQEQLQKEIDEVYKRAVDFTKKAVMYRTGEHKKEGYNSDRRRDEDHIPNEYERYKQDSYDERRNRDDQSKEYSKEIFSRTDDVKSLSENIAQKPRFEIDVAQKRHALSPTIKAKRSKAIDEISEKILCKYGSALPNEIKKRVQSELKWTLGRKLHELFGDKDVSFIEMVIKFNAKHTQRDEENIFDEVVSSLPSHYRSMKRVAQDDSDVPAKNSRRSTEPNFIKDQHEPSPPRLHGQQIPDWNVGMMSVDVTNPGIFMNSSLMMPFPAQYQFMPTYQEAPQPIFEENKKEGYSLYLCKDDFQPIVEYETDKLKDFLIQQLIKVTETCEGWAPDFTLNKQNSTYRNEVITRDERSRDWLLSLDFSDFTEFNVLVYTTEELWYERAAIWLPGHSRCRNIEPLSKLKLQNKKLEGVNIGKWKFVKKIVTDKGTRVYVDMPPSSARALEKHKMMLSYELQKVNVFLKAVAIDKDAFDAGLNESSLKVLPLSANCPMPSLGHDPNIVRISAKGNKPLSLITARKIKDLIIFRLFKYHQLEGKSRTDFVKYGFCQPGYLGILPENEESRKWISSIDLGKINRQLLVVIGADENKTIYFKMNIFIPRDYAVNTALVYERLRHSNQGVKGVNFNLWKNQKIVKSNAKAIFQVDMDLESVETISKMNYQLDYVADGHDIKCVTVDAEFSRSKVEEMIAKYRAEMTDTYDVENMELASSDSEDEVICLD</sequence>
<evidence type="ECO:0000259" key="2">
    <source>
        <dbReference type="Pfam" id="PF16012"/>
    </source>
</evidence>
<feature type="compositionally biased region" description="Basic and acidic residues" evidence="1">
    <location>
        <begin position="718"/>
        <end position="760"/>
    </location>
</feature>
<feature type="compositionally biased region" description="Polar residues" evidence="1">
    <location>
        <begin position="471"/>
        <end position="480"/>
    </location>
</feature>
<evidence type="ECO:0000313" key="4">
    <source>
        <dbReference type="RefSeq" id="XP_026483954.2"/>
    </source>
</evidence>
<feature type="compositionally biased region" description="Basic and acidic residues" evidence="1">
    <location>
        <begin position="787"/>
        <end position="858"/>
    </location>
</feature>
<feature type="region of interest" description="Disordered" evidence="1">
    <location>
        <begin position="772"/>
        <end position="858"/>
    </location>
</feature>
<feature type="compositionally biased region" description="Basic and acidic residues" evidence="1">
    <location>
        <begin position="694"/>
        <end position="706"/>
    </location>
</feature>
<feature type="compositionally biased region" description="Low complexity" evidence="1">
    <location>
        <begin position="367"/>
        <end position="384"/>
    </location>
</feature>
<feature type="compositionally biased region" description="Basic and acidic residues" evidence="1">
    <location>
        <begin position="504"/>
        <end position="513"/>
    </location>
</feature>